<feature type="chain" id="PRO_5015762734" evidence="1">
    <location>
        <begin position="30"/>
        <end position="162"/>
    </location>
</feature>
<dbReference type="AlphaFoldDB" id="A0A2U1CJ25"/>
<dbReference type="Proteomes" id="UP000246145">
    <property type="component" value="Unassembled WGS sequence"/>
</dbReference>
<evidence type="ECO:0000313" key="2">
    <source>
        <dbReference type="EMBL" id="PVY61020.1"/>
    </source>
</evidence>
<reference evidence="2 3" key="1">
    <citation type="submission" date="2018-04" db="EMBL/GenBank/DDBJ databases">
        <title>Genomic Encyclopedia of Type Strains, Phase IV (KMG-IV): sequencing the most valuable type-strain genomes for metagenomic binning, comparative biology and taxonomic classification.</title>
        <authorList>
            <person name="Goeker M."/>
        </authorList>
    </citation>
    <scope>NUCLEOTIDE SEQUENCE [LARGE SCALE GENOMIC DNA]</scope>
    <source>
        <strain evidence="2 3">DSM 10065</strain>
    </source>
</reference>
<dbReference type="STRING" id="1231391.GCA_000308195_01353"/>
<keyword evidence="1" id="KW-0732">Signal</keyword>
<accession>A0A2U1CJ25</accession>
<dbReference type="EMBL" id="QEKO01000005">
    <property type="protein sequence ID" value="PVY61020.1"/>
    <property type="molecule type" value="Genomic_DNA"/>
</dbReference>
<name>A0A2U1CJ25_9BURK</name>
<gene>
    <name evidence="2" type="ORF">C7440_3187</name>
</gene>
<protein>
    <submittedName>
        <fullName evidence="2">Uncharacterized protein</fullName>
    </submittedName>
</protein>
<dbReference type="RefSeq" id="WP_017523719.1">
    <property type="nucleotide sequence ID" value="NZ_JACCEX010000005.1"/>
</dbReference>
<feature type="signal peptide" evidence="1">
    <location>
        <begin position="1"/>
        <end position="29"/>
    </location>
</feature>
<evidence type="ECO:0000256" key="1">
    <source>
        <dbReference type="SAM" id="SignalP"/>
    </source>
</evidence>
<organism evidence="2 3">
    <name type="scientific">Pusillimonas noertemannii</name>
    <dbReference type="NCBI Taxonomy" id="305977"/>
    <lineage>
        <taxon>Bacteria</taxon>
        <taxon>Pseudomonadati</taxon>
        <taxon>Pseudomonadota</taxon>
        <taxon>Betaproteobacteria</taxon>
        <taxon>Burkholderiales</taxon>
        <taxon>Alcaligenaceae</taxon>
        <taxon>Pusillimonas</taxon>
    </lineage>
</organism>
<proteinExistence type="predicted"/>
<evidence type="ECO:0000313" key="3">
    <source>
        <dbReference type="Proteomes" id="UP000246145"/>
    </source>
</evidence>
<dbReference type="PROSITE" id="PS51257">
    <property type="entry name" value="PROKAR_LIPOPROTEIN"/>
    <property type="match status" value="1"/>
</dbReference>
<comment type="caution">
    <text evidence="2">The sequence shown here is derived from an EMBL/GenBank/DDBJ whole genome shotgun (WGS) entry which is preliminary data.</text>
</comment>
<dbReference type="OrthoDB" id="8780961at2"/>
<keyword evidence="3" id="KW-1185">Reference proteome</keyword>
<sequence length="162" mass="17411">MNHRSATPRRHVLAICTLGACLFSAGAFAANGSIADFEAKYRQDMERCRTGQTSQDMATCKREAGAALQEARRQRLITQNEQAIQANATARCERLPADMRESCIKQMSEGSNTTIQGSVAGGGILRTTEISIPGGTQTQTNIITPVTVDPSVRNLPRAGTTQ</sequence>